<gene>
    <name evidence="2" type="ORF">FQB35_09195</name>
</gene>
<dbReference type="KEGG" id="crs:FQB35_09195"/>
<evidence type="ECO:0000259" key="1">
    <source>
        <dbReference type="Pfam" id="PF19912"/>
    </source>
</evidence>
<name>A0A5C0SHQ4_CRATE</name>
<dbReference type="InterPro" id="IPR045965">
    <property type="entry name" value="DUF6385"/>
</dbReference>
<dbReference type="AlphaFoldDB" id="A0A5C0SHQ4"/>
<protein>
    <recommendedName>
        <fullName evidence="1">DUF6385 domain-containing protein</fullName>
    </recommendedName>
</protein>
<dbReference type="RefSeq" id="WP_148809644.1">
    <property type="nucleotide sequence ID" value="NZ_CP042243.1"/>
</dbReference>
<evidence type="ECO:0000313" key="3">
    <source>
        <dbReference type="Proteomes" id="UP000324646"/>
    </source>
</evidence>
<dbReference type="Proteomes" id="UP000324646">
    <property type="component" value="Chromosome"/>
</dbReference>
<organism evidence="2 3">
    <name type="scientific">Crassaminicella thermophila</name>
    <dbReference type="NCBI Taxonomy" id="2599308"/>
    <lineage>
        <taxon>Bacteria</taxon>
        <taxon>Bacillati</taxon>
        <taxon>Bacillota</taxon>
        <taxon>Clostridia</taxon>
        <taxon>Eubacteriales</taxon>
        <taxon>Clostridiaceae</taxon>
        <taxon>Crassaminicella</taxon>
    </lineage>
</organism>
<keyword evidence="3" id="KW-1185">Reference proteome</keyword>
<sequence length="212" mass="22367">MPNNIVFNNVADQLKTKIYGDDSGTTRAIALDASGKILIGSLDTINTINYIATVDTVNNVSSVDLVDTVATVNEVTNVSSVDLVDTVATVNYVADVQKITDTVDVKIVSNDFTESSSVVVLGADASTTVLSIDTSEKNMYSYYIASSGAATVNIQISPTTADSYFINDATSAVMTANSTVVLVPEKFLKYTRLYLQAGSGGATASVYFNAHN</sequence>
<dbReference type="OrthoDB" id="2078973at2"/>
<dbReference type="EMBL" id="CP042243">
    <property type="protein sequence ID" value="QEK12489.1"/>
    <property type="molecule type" value="Genomic_DNA"/>
</dbReference>
<reference evidence="2 3" key="1">
    <citation type="submission" date="2019-07" db="EMBL/GenBank/DDBJ databases">
        <title>Complete genome of Crassaminicella thermophila SY095.</title>
        <authorList>
            <person name="Li X."/>
        </authorList>
    </citation>
    <scope>NUCLEOTIDE SEQUENCE [LARGE SCALE GENOMIC DNA]</scope>
    <source>
        <strain evidence="2 3">SY095</strain>
    </source>
</reference>
<dbReference type="Pfam" id="PF19912">
    <property type="entry name" value="DUF6385"/>
    <property type="match status" value="1"/>
</dbReference>
<proteinExistence type="predicted"/>
<accession>A0A5C0SHQ4</accession>
<feature type="domain" description="DUF6385" evidence="1">
    <location>
        <begin position="133"/>
        <end position="211"/>
    </location>
</feature>
<evidence type="ECO:0000313" key="2">
    <source>
        <dbReference type="EMBL" id="QEK12489.1"/>
    </source>
</evidence>